<protein>
    <submittedName>
        <fullName evidence="2">Uncharacterized protein</fullName>
    </submittedName>
</protein>
<organism evidence="2 3">
    <name type="scientific">Botrytis hyacinthi</name>
    <dbReference type="NCBI Taxonomy" id="278943"/>
    <lineage>
        <taxon>Eukaryota</taxon>
        <taxon>Fungi</taxon>
        <taxon>Dikarya</taxon>
        <taxon>Ascomycota</taxon>
        <taxon>Pezizomycotina</taxon>
        <taxon>Leotiomycetes</taxon>
        <taxon>Helotiales</taxon>
        <taxon>Sclerotiniaceae</taxon>
        <taxon>Botrytis</taxon>
    </lineage>
</organism>
<accession>A0A4Z1H3G4</accession>
<dbReference type="Proteomes" id="UP000297814">
    <property type="component" value="Unassembled WGS sequence"/>
</dbReference>
<name>A0A4Z1H3G4_9HELO</name>
<comment type="caution">
    <text evidence="2">The sequence shown here is derived from an EMBL/GenBank/DDBJ whole genome shotgun (WGS) entry which is preliminary data.</text>
</comment>
<sequence length="82" mass="8935">MSSSKVFNDTRVGCADVQPSGSPRPFSDQQPEENTMVSPSTPTKKCCMDDFPDAKVHSKEQATWSNGLARGDSNRTEGVIEQ</sequence>
<reference evidence="2 3" key="1">
    <citation type="submission" date="2017-12" db="EMBL/GenBank/DDBJ databases">
        <title>Comparative genomics of Botrytis spp.</title>
        <authorList>
            <person name="Valero-Jimenez C.A."/>
            <person name="Tapia P."/>
            <person name="Veloso J."/>
            <person name="Silva-Moreno E."/>
            <person name="Staats M."/>
            <person name="Valdes J.H."/>
            <person name="Van Kan J.A.L."/>
        </authorList>
    </citation>
    <scope>NUCLEOTIDE SEQUENCE [LARGE SCALE GENOMIC DNA]</scope>
    <source>
        <strain evidence="2 3">Bh0001</strain>
    </source>
</reference>
<dbReference type="EMBL" id="PQXK01000009">
    <property type="protein sequence ID" value="TGO42351.1"/>
    <property type="molecule type" value="Genomic_DNA"/>
</dbReference>
<keyword evidence="3" id="KW-1185">Reference proteome</keyword>
<proteinExistence type="predicted"/>
<feature type="compositionally biased region" description="Polar residues" evidence="1">
    <location>
        <begin position="27"/>
        <end position="43"/>
    </location>
</feature>
<gene>
    <name evidence="2" type="ORF">BHYA_0009g00300</name>
</gene>
<evidence type="ECO:0000313" key="2">
    <source>
        <dbReference type="EMBL" id="TGO42351.1"/>
    </source>
</evidence>
<dbReference type="AlphaFoldDB" id="A0A4Z1H3G4"/>
<feature type="region of interest" description="Disordered" evidence="1">
    <location>
        <begin position="58"/>
        <end position="82"/>
    </location>
</feature>
<evidence type="ECO:0000313" key="3">
    <source>
        <dbReference type="Proteomes" id="UP000297814"/>
    </source>
</evidence>
<feature type="region of interest" description="Disordered" evidence="1">
    <location>
        <begin position="1"/>
        <end position="45"/>
    </location>
</feature>
<evidence type="ECO:0000256" key="1">
    <source>
        <dbReference type="SAM" id="MobiDB-lite"/>
    </source>
</evidence>